<name>R7S1D4_PUNST</name>
<evidence type="ECO:0000313" key="1">
    <source>
        <dbReference type="EMBL" id="EIN03654.1"/>
    </source>
</evidence>
<keyword evidence="2" id="KW-1185">Reference proteome</keyword>
<dbReference type="Proteomes" id="UP000054196">
    <property type="component" value="Unassembled WGS sequence"/>
</dbReference>
<dbReference type="KEGG" id="psq:PUNSTDRAFT_139369"/>
<reference evidence="2" key="1">
    <citation type="journal article" date="2012" name="Science">
        <title>The Paleozoic origin of enzymatic lignin decomposition reconstructed from 31 fungal genomes.</title>
        <authorList>
            <person name="Floudas D."/>
            <person name="Binder M."/>
            <person name="Riley R."/>
            <person name="Barry K."/>
            <person name="Blanchette R.A."/>
            <person name="Henrissat B."/>
            <person name="Martinez A.T."/>
            <person name="Otillar R."/>
            <person name="Spatafora J.W."/>
            <person name="Yadav J.S."/>
            <person name="Aerts A."/>
            <person name="Benoit I."/>
            <person name="Boyd A."/>
            <person name="Carlson A."/>
            <person name="Copeland A."/>
            <person name="Coutinho P.M."/>
            <person name="de Vries R.P."/>
            <person name="Ferreira P."/>
            <person name="Findley K."/>
            <person name="Foster B."/>
            <person name="Gaskell J."/>
            <person name="Glotzer D."/>
            <person name="Gorecki P."/>
            <person name="Heitman J."/>
            <person name="Hesse C."/>
            <person name="Hori C."/>
            <person name="Igarashi K."/>
            <person name="Jurgens J.A."/>
            <person name="Kallen N."/>
            <person name="Kersten P."/>
            <person name="Kohler A."/>
            <person name="Kuees U."/>
            <person name="Kumar T.K.A."/>
            <person name="Kuo A."/>
            <person name="LaButti K."/>
            <person name="Larrondo L.F."/>
            <person name="Lindquist E."/>
            <person name="Ling A."/>
            <person name="Lombard V."/>
            <person name="Lucas S."/>
            <person name="Lundell T."/>
            <person name="Martin R."/>
            <person name="McLaughlin D.J."/>
            <person name="Morgenstern I."/>
            <person name="Morin E."/>
            <person name="Murat C."/>
            <person name="Nagy L.G."/>
            <person name="Nolan M."/>
            <person name="Ohm R.A."/>
            <person name="Patyshakuliyeva A."/>
            <person name="Rokas A."/>
            <person name="Ruiz-Duenas F.J."/>
            <person name="Sabat G."/>
            <person name="Salamov A."/>
            <person name="Samejima M."/>
            <person name="Schmutz J."/>
            <person name="Slot J.C."/>
            <person name="St John F."/>
            <person name="Stenlid J."/>
            <person name="Sun H."/>
            <person name="Sun S."/>
            <person name="Syed K."/>
            <person name="Tsang A."/>
            <person name="Wiebenga A."/>
            <person name="Young D."/>
            <person name="Pisabarro A."/>
            <person name="Eastwood D.C."/>
            <person name="Martin F."/>
            <person name="Cullen D."/>
            <person name="Grigoriev I.V."/>
            <person name="Hibbett D.S."/>
        </authorList>
    </citation>
    <scope>NUCLEOTIDE SEQUENCE [LARGE SCALE GENOMIC DNA]</scope>
    <source>
        <strain evidence="2">HHB-11173 SS5</strain>
    </source>
</reference>
<dbReference type="HOGENOM" id="CLU_1886799_0_0_1"/>
<dbReference type="AlphaFoldDB" id="R7S1D4"/>
<gene>
    <name evidence="1" type="ORF">PUNSTDRAFT_139369</name>
</gene>
<dbReference type="GeneID" id="18880296"/>
<sequence>MRPGRSNPRRSIDEDLMISEWQDRCNIDWAEHDTSAQLTMRAALPDGMQSASGLDTSMLKDIPMVGSPDAPLATIRVNFQGSEAASREPRRFELSGDMPLGGLCLKGNFHTAHKATSSAVALIQRPRHRLDDHSP</sequence>
<accession>R7S1D4</accession>
<dbReference type="EMBL" id="JH687560">
    <property type="protein sequence ID" value="EIN03654.1"/>
    <property type="molecule type" value="Genomic_DNA"/>
</dbReference>
<evidence type="ECO:0000313" key="2">
    <source>
        <dbReference type="Proteomes" id="UP000054196"/>
    </source>
</evidence>
<protein>
    <submittedName>
        <fullName evidence="1">Uncharacterized protein</fullName>
    </submittedName>
</protein>
<dbReference type="RefSeq" id="XP_007389141.1">
    <property type="nucleotide sequence ID" value="XM_007389079.1"/>
</dbReference>
<organism evidence="1 2">
    <name type="scientific">Punctularia strigosozonata (strain HHB-11173)</name>
    <name type="common">White-rot fungus</name>
    <dbReference type="NCBI Taxonomy" id="741275"/>
    <lineage>
        <taxon>Eukaryota</taxon>
        <taxon>Fungi</taxon>
        <taxon>Dikarya</taxon>
        <taxon>Basidiomycota</taxon>
        <taxon>Agaricomycotina</taxon>
        <taxon>Agaricomycetes</taxon>
        <taxon>Corticiales</taxon>
        <taxon>Punctulariaceae</taxon>
        <taxon>Punctularia</taxon>
    </lineage>
</organism>
<proteinExistence type="predicted"/>